<keyword evidence="1" id="KW-0175">Coiled coil</keyword>
<protein>
    <recommendedName>
        <fullName evidence="4">HTH cro/C1-type domain-containing protein</fullName>
    </recommendedName>
</protein>
<evidence type="ECO:0000313" key="2">
    <source>
        <dbReference type="EMBL" id="TCD03090.1"/>
    </source>
</evidence>
<evidence type="ECO:0000256" key="1">
    <source>
        <dbReference type="SAM" id="Coils"/>
    </source>
</evidence>
<proteinExistence type="predicted"/>
<evidence type="ECO:0000313" key="3">
    <source>
        <dbReference type="Proteomes" id="UP000293347"/>
    </source>
</evidence>
<keyword evidence="3" id="KW-1185">Reference proteome</keyword>
<dbReference type="Proteomes" id="UP000293347">
    <property type="component" value="Unassembled WGS sequence"/>
</dbReference>
<dbReference type="RefSeq" id="WP_131593359.1">
    <property type="nucleotide sequence ID" value="NZ_SJSL01000001.1"/>
</dbReference>
<evidence type="ECO:0008006" key="4">
    <source>
        <dbReference type="Google" id="ProtNLM"/>
    </source>
</evidence>
<comment type="caution">
    <text evidence="2">The sequence shown here is derived from an EMBL/GenBank/DDBJ whole genome shotgun (WGS) entry which is preliminary data.</text>
</comment>
<dbReference type="AlphaFoldDB" id="A0A4R0NPY2"/>
<feature type="coiled-coil region" evidence="1">
    <location>
        <begin position="84"/>
        <end position="111"/>
    </location>
</feature>
<name>A0A4R0NPY2_9SPHI</name>
<sequence>MLLKSVVDELLKEKNRPMSWLAEEMGKTFDGLKLSLTRESIKYNDIIAMAKILEVSVNVLFPEEPHKYSDKKNPNFLGEPKAEYSSAKNELKNCREMLAALKDQIKDKDKIISLLSKGD</sequence>
<organism evidence="2 3">
    <name type="scientific">Pedobacter psychroterrae</name>
    <dbReference type="NCBI Taxonomy" id="2530453"/>
    <lineage>
        <taxon>Bacteria</taxon>
        <taxon>Pseudomonadati</taxon>
        <taxon>Bacteroidota</taxon>
        <taxon>Sphingobacteriia</taxon>
        <taxon>Sphingobacteriales</taxon>
        <taxon>Sphingobacteriaceae</taxon>
        <taxon>Pedobacter</taxon>
    </lineage>
</organism>
<dbReference type="EMBL" id="SJSL01000001">
    <property type="protein sequence ID" value="TCD03090.1"/>
    <property type="molecule type" value="Genomic_DNA"/>
</dbReference>
<gene>
    <name evidence="2" type="ORF">EZ437_03680</name>
</gene>
<dbReference type="OrthoDB" id="770167at2"/>
<accession>A0A4R0NPY2</accession>
<reference evidence="2 3" key="1">
    <citation type="submission" date="2019-02" db="EMBL/GenBank/DDBJ databases">
        <title>Pedobacter sp. RP-1-14 sp. nov., isolated from Arctic soil.</title>
        <authorList>
            <person name="Dahal R.H."/>
        </authorList>
    </citation>
    <scope>NUCLEOTIDE SEQUENCE [LARGE SCALE GENOMIC DNA]</scope>
    <source>
        <strain evidence="2 3">RP-1-14</strain>
    </source>
</reference>